<dbReference type="PANTHER" id="PTHR19918:SF1">
    <property type="entry name" value="FIZZY-RELATED PROTEIN HOMOLOG"/>
    <property type="match status" value="1"/>
</dbReference>
<dbReference type="InterPro" id="IPR056150">
    <property type="entry name" value="WD40_CDC20-Fz"/>
</dbReference>
<dbReference type="InterPro" id="IPR033010">
    <property type="entry name" value="Cdc20/Fizzy"/>
</dbReference>
<dbReference type="SUPFAM" id="SSF50978">
    <property type="entry name" value="WD40 repeat-like"/>
    <property type="match status" value="1"/>
</dbReference>
<dbReference type="GO" id="GO:0010997">
    <property type="term" value="F:anaphase-promoting complex binding"/>
    <property type="evidence" value="ECO:0007669"/>
    <property type="project" value="InterPro"/>
</dbReference>
<protein>
    <submittedName>
        <fullName evidence="1">Uncharacterized protein</fullName>
    </submittedName>
</protein>
<dbReference type="GO" id="GO:0005680">
    <property type="term" value="C:anaphase-promoting complex"/>
    <property type="evidence" value="ECO:0007669"/>
    <property type="project" value="TreeGrafter"/>
</dbReference>
<reference evidence="1" key="1">
    <citation type="submission" date="2022-10" db="EMBL/GenBank/DDBJ databases">
        <authorList>
            <person name="Byrne P K."/>
        </authorList>
    </citation>
    <scope>NUCLEOTIDE SEQUENCE</scope>
    <source>
        <strain evidence="1">IFO1802</strain>
    </source>
</reference>
<dbReference type="Pfam" id="PF24807">
    <property type="entry name" value="WD40_CDC20-Fz"/>
    <property type="match status" value="1"/>
</dbReference>
<sequence length="566" mass="62650">MSANLNPFMNNTPSSSPLKGSESKRVSKRPISSSSSASVLSSPSRRSRPSTVYGDRYIPNRTDIDLNSIVSISSIASVPALNPSSTEDQVEYQKERQAHETYNTLLKNELFGEMLSKDTVGPESSIDRIKNTRPSTGGIVHTENSNSYDHELERVSTPPPEGASLEDFSPQSTPVTPRRLFTSQQDEVTRPSSNSVRGASLLTYQQRKGRKLSAASLLQSQFFDSMSPVRPDSKQLLLSPGKQFRQIAKVPYRVLDAPSLADDFYYSLIDWSSTDVLAVALGKSIFLTDNNTGDVVHLCDTENEYTSLSWIGAGSHLAVGQENGLVEIYDVIKRKCIRTLSGHVDRVACLSWNNHVLTSGSRDHRILHRDVRMPDPFFETIESHTQEVCGLKWNVADNKLASGGNDNMVHVYEGTSKSPILTFDEHKAAVKAMAWSPHKRGILATGGGTADRKLKIWNVNTSTKMSDIDSGSQICNMVWSKNTNELVTSHGYSKYNLTLWDCSSMDPIAILKGHSFRILHLTLSNDGTTVVSGAGDETLRYWKLFDKPKAKVQPNSLIFDAFNQIR</sequence>
<dbReference type="GO" id="GO:0031145">
    <property type="term" value="P:anaphase-promoting complex-dependent catabolic process"/>
    <property type="evidence" value="ECO:0007669"/>
    <property type="project" value="TreeGrafter"/>
</dbReference>
<dbReference type="InterPro" id="IPR015943">
    <property type="entry name" value="WD40/YVTN_repeat-like_dom_sf"/>
</dbReference>
<dbReference type="PROSITE" id="PS50294">
    <property type="entry name" value="WD_REPEATS_REGION"/>
    <property type="match status" value="1"/>
</dbReference>
<gene>
    <name evidence="1" type="primary">SKDI07G2520</name>
    <name evidence="1" type="ORF">SKDI_07G2520</name>
</gene>
<proteinExistence type="predicted"/>
<dbReference type="InterPro" id="IPR019775">
    <property type="entry name" value="WD40_repeat_CS"/>
</dbReference>
<dbReference type="InterPro" id="IPR001680">
    <property type="entry name" value="WD40_rpt"/>
</dbReference>
<dbReference type="SMART" id="SM00320">
    <property type="entry name" value="WD40"/>
    <property type="match status" value="6"/>
</dbReference>
<dbReference type="PROSITE" id="PS00678">
    <property type="entry name" value="WD_REPEATS_1"/>
    <property type="match status" value="1"/>
</dbReference>
<keyword evidence="2" id="KW-1185">Reference proteome</keyword>
<dbReference type="Proteomes" id="UP001162087">
    <property type="component" value="Chromosome 7"/>
</dbReference>
<name>A0AA35NTE8_SACK1</name>
<dbReference type="GO" id="GO:1905786">
    <property type="term" value="P:positive regulation of anaphase-promoting complex-dependent catabolic process"/>
    <property type="evidence" value="ECO:0007669"/>
    <property type="project" value="TreeGrafter"/>
</dbReference>
<evidence type="ECO:0000313" key="2">
    <source>
        <dbReference type="Proteomes" id="UP001162087"/>
    </source>
</evidence>
<organism evidence="1 2">
    <name type="scientific">Saccharomyces kudriavzevii (strain ATCC MYA-4449 / AS 2.2408 / CBS 8840 / NBRC 1802 / NCYC 2889)</name>
    <name type="common">Yeast</name>
    <dbReference type="NCBI Taxonomy" id="226230"/>
    <lineage>
        <taxon>Eukaryota</taxon>
        <taxon>Fungi</taxon>
        <taxon>Dikarya</taxon>
        <taxon>Ascomycota</taxon>
        <taxon>Saccharomycotina</taxon>
        <taxon>Saccharomycetes</taxon>
        <taxon>Saccharomycetales</taxon>
        <taxon>Saccharomycetaceae</taxon>
        <taxon>Saccharomyces</taxon>
    </lineage>
</organism>
<dbReference type="PANTHER" id="PTHR19918">
    <property type="entry name" value="CELL DIVISION CYCLE 20 CDC20 FIZZY -RELATED"/>
    <property type="match status" value="1"/>
</dbReference>
<dbReference type="Gene3D" id="2.130.10.10">
    <property type="entry name" value="YVTN repeat-like/Quinoprotein amine dehydrogenase"/>
    <property type="match status" value="1"/>
</dbReference>
<dbReference type="GO" id="GO:1990757">
    <property type="term" value="F:ubiquitin ligase activator activity"/>
    <property type="evidence" value="ECO:0007669"/>
    <property type="project" value="TreeGrafter"/>
</dbReference>
<accession>A0AA35NTE8</accession>
<dbReference type="InterPro" id="IPR036322">
    <property type="entry name" value="WD40_repeat_dom_sf"/>
</dbReference>
<dbReference type="EMBL" id="OX365902">
    <property type="protein sequence ID" value="CAI4062038.1"/>
    <property type="molecule type" value="Genomic_DNA"/>
</dbReference>
<dbReference type="OrthoDB" id="10263272at2759"/>
<dbReference type="PROSITE" id="PS50082">
    <property type="entry name" value="WD_REPEATS_2"/>
    <property type="match status" value="3"/>
</dbReference>
<evidence type="ECO:0000313" key="1">
    <source>
        <dbReference type="EMBL" id="CAI4062038.1"/>
    </source>
</evidence>